<keyword evidence="7" id="KW-1185">Reference proteome</keyword>
<dbReference type="NCBIfam" id="TIGR02050">
    <property type="entry name" value="gshA_cyan_rel"/>
    <property type="match status" value="1"/>
</dbReference>
<dbReference type="InterPro" id="IPR006336">
    <property type="entry name" value="GCS2"/>
</dbReference>
<evidence type="ECO:0000313" key="7">
    <source>
        <dbReference type="Proteomes" id="UP000054691"/>
    </source>
</evidence>
<dbReference type="OrthoDB" id="9769628at2"/>
<dbReference type="GO" id="GO:0042398">
    <property type="term" value="P:modified amino acid biosynthetic process"/>
    <property type="evidence" value="ECO:0007669"/>
    <property type="project" value="InterPro"/>
</dbReference>
<dbReference type="AlphaFoldDB" id="A0A378JFX3"/>
<evidence type="ECO:0000313" key="6">
    <source>
        <dbReference type="EMBL" id="STX43570.1"/>
    </source>
</evidence>
<accession>A0A378JFX3</accession>
<dbReference type="EC" id="6.3.2.2" evidence="4"/>
<dbReference type="EMBL" id="UGOB01000001">
    <property type="protein sequence ID" value="STX43570.1"/>
    <property type="molecule type" value="Genomic_DNA"/>
</dbReference>
<reference evidence="5 7" key="1">
    <citation type="submission" date="2015-11" db="EMBL/GenBank/DDBJ databases">
        <title>Genomic analysis of 38 Legionella species identifies large and diverse effector repertoires.</title>
        <authorList>
            <person name="Burstein D."/>
            <person name="Amaro F."/>
            <person name="Zusman T."/>
            <person name="Lifshitz Z."/>
            <person name="Cohen O."/>
            <person name="Gilbert J.A."/>
            <person name="Pupko T."/>
            <person name="Shuman H.A."/>
            <person name="Segal G."/>
        </authorList>
    </citation>
    <scope>NUCLEOTIDE SEQUENCE [LARGE SCALE GENOMIC DNA]</scope>
    <source>
        <strain evidence="5 7">Lyon 8420412</strain>
    </source>
</reference>
<dbReference type="Proteomes" id="UP000254476">
    <property type="component" value="Unassembled WGS sequence"/>
</dbReference>
<evidence type="ECO:0000313" key="8">
    <source>
        <dbReference type="Proteomes" id="UP000254476"/>
    </source>
</evidence>
<dbReference type="Pfam" id="PF04107">
    <property type="entry name" value="GCS2"/>
    <property type="match status" value="1"/>
</dbReference>
<name>A0A378JFX3_9GAMM</name>
<keyword evidence="2 4" id="KW-0547">Nucleotide-binding</keyword>
<evidence type="ECO:0000256" key="2">
    <source>
        <dbReference type="ARBA" id="ARBA00022741"/>
    </source>
</evidence>
<comment type="catalytic activity">
    <reaction evidence="4">
        <text>L-cysteine + L-glutamate + ATP = gamma-L-glutamyl-L-cysteine + ADP + phosphate + H(+)</text>
        <dbReference type="Rhea" id="RHEA:13285"/>
        <dbReference type="ChEBI" id="CHEBI:15378"/>
        <dbReference type="ChEBI" id="CHEBI:29985"/>
        <dbReference type="ChEBI" id="CHEBI:30616"/>
        <dbReference type="ChEBI" id="CHEBI:35235"/>
        <dbReference type="ChEBI" id="CHEBI:43474"/>
        <dbReference type="ChEBI" id="CHEBI:58173"/>
        <dbReference type="ChEBI" id="CHEBI:456216"/>
        <dbReference type="EC" id="6.3.2.2"/>
    </reaction>
</comment>
<comment type="similarity">
    <text evidence="4">Belongs to the glutamate--cysteine ligase type 2 family. YbdK subfamily.</text>
</comment>
<dbReference type="STRING" id="45066.Lgra_1595"/>
<gene>
    <name evidence="6" type="primary">ybdK_3</name>
    <name evidence="5" type="ORF">Lgra_1595</name>
    <name evidence="6" type="ORF">NCTC12388_01125</name>
</gene>
<dbReference type="InterPro" id="IPR014746">
    <property type="entry name" value="Gln_synth/guanido_kin_cat_dom"/>
</dbReference>
<dbReference type="Proteomes" id="UP000054691">
    <property type="component" value="Unassembled WGS sequence"/>
</dbReference>
<dbReference type="InterPro" id="IPR011793">
    <property type="entry name" value="YbdK"/>
</dbReference>
<evidence type="ECO:0000313" key="5">
    <source>
        <dbReference type="EMBL" id="KTD10629.1"/>
    </source>
</evidence>
<dbReference type="HAMAP" id="MF_01609">
    <property type="entry name" value="Glu_cys_ligase_2"/>
    <property type="match status" value="1"/>
</dbReference>
<dbReference type="Gene3D" id="3.30.590.20">
    <property type="match status" value="1"/>
</dbReference>
<dbReference type="InterPro" id="IPR050141">
    <property type="entry name" value="GCL_type2/YbdK_subfam"/>
</dbReference>
<dbReference type="PANTHER" id="PTHR36510:SF1">
    <property type="entry name" value="GLUTAMATE--CYSTEINE LIGASE 2-RELATED"/>
    <property type="match status" value="1"/>
</dbReference>
<dbReference type="PANTHER" id="PTHR36510">
    <property type="entry name" value="GLUTAMATE--CYSTEINE LIGASE 2-RELATED"/>
    <property type="match status" value="1"/>
</dbReference>
<evidence type="ECO:0000256" key="1">
    <source>
        <dbReference type="ARBA" id="ARBA00022598"/>
    </source>
</evidence>
<dbReference type="RefSeq" id="WP_058498749.1">
    <property type="nucleotide sequence ID" value="NZ_CAAAHW010000001.1"/>
</dbReference>
<protein>
    <recommendedName>
        <fullName evidence="4">Putative glutamate--cysteine ligase 2</fullName>
        <ecNumber evidence="4">6.3.2.2</ecNumber>
    </recommendedName>
    <alternativeName>
        <fullName evidence="4">Gamma-glutamylcysteine synthetase 2</fullName>
        <shortName evidence="4">GCS 2</shortName>
        <shortName evidence="4">Gamma-GCS 2</shortName>
    </alternativeName>
</protein>
<dbReference type="GO" id="GO:0004357">
    <property type="term" value="F:glutamate-cysteine ligase activity"/>
    <property type="evidence" value="ECO:0007669"/>
    <property type="project" value="UniProtKB-EC"/>
</dbReference>
<evidence type="ECO:0000256" key="3">
    <source>
        <dbReference type="ARBA" id="ARBA00022840"/>
    </source>
</evidence>
<proteinExistence type="inferred from homology"/>
<dbReference type="EMBL" id="LNYE01000022">
    <property type="protein sequence ID" value="KTD10629.1"/>
    <property type="molecule type" value="Genomic_DNA"/>
</dbReference>
<organism evidence="6 8">
    <name type="scientific">Legionella gratiana</name>
    <dbReference type="NCBI Taxonomy" id="45066"/>
    <lineage>
        <taxon>Bacteria</taxon>
        <taxon>Pseudomonadati</taxon>
        <taxon>Pseudomonadota</taxon>
        <taxon>Gammaproteobacteria</taxon>
        <taxon>Legionellales</taxon>
        <taxon>Legionellaceae</taxon>
        <taxon>Legionella</taxon>
    </lineage>
</organism>
<reference evidence="6 8" key="2">
    <citation type="submission" date="2018-06" db="EMBL/GenBank/DDBJ databases">
        <authorList>
            <consortium name="Pathogen Informatics"/>
            <person name="Doyle S."/>
        </authorList>
    </citation>
    <scope>NUCLEOTIDE SEQUENCE [LARGE SCALE GENOMIC DNA]</scope>
    <source>
        <strain evidence="6 8">NCTC12388</strain>
    </source>
</reference>
<dbReference type="NCBIfam" id="NF010040">
    <property type="entry name" value="PRK13516.1"/>
    <property type="match status" value="1"/>
</dbReference>
<keyword evidence="1 4" id="KW-0436">Ligase</keyword>
<keyword evidence="3 4" id="KW-0067">ATP-binding</keyword>
<dbReference type="SUPFAM" id="SSF55931">
    <property type="entry name" value="Glutamine synthetase/guanido kinase"/>
    <property type="match status" value="1"/>
</dbReference>
<evidence type="ECO:0000256" key="4">
    <source>
        <dbReference type="HAMAP-Rule" id="MF_01609"/>
    </source>
</evidence>
<dbReference type="GO" id="GO:0005524">
    <property type="term" value="F:ATP binding"/>
    <property type="evidence" value="ECO:0007669"/>
    <property type="project" value="UniProtKB-KW"/>
</dbReference>
<comment type="function">
    <text evidence="4">ATP-dependent carboxylate-amine ligase which exhibits weak glutamate--cysteine ligase activity.</text>
</comment>
<sequence length="375" mass="43276">MRRLPFKKSSVLSIGVELELQLIDPHSCSLTSKAKELIRTIKAGPYQIRIKPEITQSMIEINTSIHQSPKTMLQELFELQSYLLTQASGLEIAICGGGSHPFQTWSMQKIFPTLRYKNILRKYRYLSKMATEFGQHIHIGCGSSDDALYLTHALSRYVPQLIAISASSPFYQGVNTYFCSSRSVCFNAFPLSGVIPYLINWNEFSDYFYKMRNLDIINSMKDFYWDIRPKPEFGTVEIRVFDTPLTIKKTVLITAYVQALAMYLLEERPIQVNHDLYYLYNYNRFEACRYGFEGSFINPYTMKSDLIINDIANTVETIKKYTSQLGNTDYVDQLFDNVINKVNDAFILLQILKQVGTLPNVVAEQCKIWSEEMNK</sequence>